<dbReference type="GeneID" id="49384972"/>
<dbReference type="EMBL" id="CP024985">
    <property type="protein sequence ID" value="ATZ25760.1"/>
    <property type="molecule type" value="Genomic_DNA"/>
</dbReference>
<accession>A0A2K8PI35</accession>
<protein>
    <submittedName>
        <fullName evidence="1">Uncharacterized protein</fullName>
    </submittedName>
</protein>
<sequence>MLRSTTLRTSVVGIAALAVIGGLAVSASASAPSAPVSDEARKAPKESSLTGSAKMFRADGQQVRFAFDAHGFAPAEPDEPGAPAGTSRGTFRLSHYTADGTHGAYAEGRIDCLLTGGPVATATGVITGSDLPGAIGKRVGFTVYDGKGDGKKDRVGYSWAVGSIPTMDVPKCLSAAPYETVESGDFKVEHVLPPNPSGNSEKTGTAGIEE</sequence>
<proteinExistence type="predicted"/>
<dbReference type="AlphaFoldDB" id="A0A2K8PI35"/>
<dbReference type="Proteomes" id="UP000231791">
    <property type="component" value="Chromosome"/>
</dbReference>
<gene>
    <name evidence="1" type="ORF">SLAV_19680</name>
</gene>
<dbReference type="RefSeq" id="WP_051840220.1">
    <property type="nucleotide sequence ID" value="NZ_CP024985.1"/>
</dbReference>
<name>A0A2K8PI35_STRLA</name>
<reference evidence="1 2" key="1">
    <citation type="submission" date="2017-11" db="EMBL/GenBank/DDBJ databases">
        <title>Complete genome sequence of Streptomyces lavendulae subsp. lavendulae CCM 3239 (formerly 'Streptomyces aureofaciens CCM 3239'), the producer of the angucycline-type antibiotic auricin.</title>
        <authorList>
            <person name="Busche T."/>
            <person name="Novakova R."/>
            <person name="Al'Dilaimi A."/>
            <person name="Homerova D."/>
            <person name="Feckova L."/>
            <person name="Rezuchova B."/>
            <person name="Mingyar E."/>
            <person name="Csolleiova D."/>
            <person name="Bekeova C."/>
            <person name="Winkler A."/>
            <person name="Sevcikova B."/>
            <person name="Kalinowski J."/>
            <person name="Kormanec J."/>
            <person name="Ruckert C."/>
        </authorList>
    </citation>
    <scope>NUCLEOTIDE SEQUENCE [LARGE SCALE GENOMIC DNA]</scope>
    <source>
        <strain evidence="1 2">CCM 3239</strain>
    </source>
</reference>
<dbReference type="OrthoDB" id="3628502at2"/>
<dbReference type="KEGG" id="slx:SLAV_19680"/>
<evidence type="ECO:0000313" key="1">
    <source>
        <dbReference type="EMBL" id="ATZ25760.1"/>
    </source>
</evidence>
<evidence type="ECO:0000313" key="2">
    <source>
        <dbReference type="Proteomes" id="UP000231791"/>
    </source>
</evidence>
<organism evidence="1 2">
    <name type="scientific">Streptomyces lavendulae subsp. lavendulae</name>
    <dbReference type="NCBI Taxonomy" id="58340"/>
    <lineage>
        <taxon>Bacteria</taxon>
        <taxon>Bacillati</taxon>
        <taxon>Actinomycetota</taxon>
        <taxon>Actinomycetes</taxon>
        <taxon>Kitasatosporales</taxon>
        <taxon>Streptomycetaceae</taxon>
        <taxon>Streptomyces</taxon>
    </lineage>
</organism>
<keyword evidence="2" id="KW-1185">Reference proteome</keyword>